<evidence type="ECO:0000256" key="6">
    <source>
        <dbReference type="HAMAP-Rule" id="MF_00900"/>
    </source>
</evidence>
<dbReference type="PROSITE" id="PS51705">
    <property type="entry name" value="G_HFLX"/>
    <property type="match status" value="1"/>
</dbReference>
<evidence type="ECO:0000313" key="10">
    <source>
        <dbReference type="EMBL" id="AWN82250.1"/>
    </source>
</evidence>
<comment type="cofactor">
    <cofactor evidence="8">
        <name>Mg(2+)</name>
        <dbReference type="ChEBI" id="CHEBI:18420"/>
    </cofactor>
</comment>
<evidence type="ECO:0000313" key="11">
    <source>
        <dbReference type="Proteomes" id="UP000245872"/>
    </source>
</evidence>
<feature type="domain" description="Hflx-type G" evidence="9">
    <location>
        <begin position="209"/>
        <end position="334"/>
    </location>
</feature>
<organism evidence="10 11">
    <name type="scientific">Candidatus Cardinium hertigii</name>
    <dbReference type="NCBI Taxonomy" id="247481"/>
    <lineage>
        <taxon>Bacteria</taxon>
        <taxon>Pseudomonadati</taxon>
        <taxon>Bacteroidota</taxon>
        <taxon>Cytophagia</taxon>
        <taxon>Cytophagales</taxon>
        <taxon>Amoebophilaceae</taxon>
        <taxon>Candidatus Cardinium</taxon>
    </lineage>
</organism>
<comment type="subcellular location">
    <subcellularLocation>
        <location evidence="6">Cytoplasm</location>
    </subcellularLocation>
    <text evidence="6">May associate with membranes.</text>
</comment>
<gene>
    <name evidence="6 10" type="primary">hflX</name>
    <name evidence="10" type="ORF">DK880_00953</name>
</gene>
<keyword evidence="3 6" id="KW-0547">Nucleotide-binding</keyword>
<dbReference type="RefSeq" id="WP_239302523.1">
    <property type="nucleotide sequence ID" value="NZ_CP029619.1"/>
</dbReference>
<dbReference type="Gene3D" id="3.40.50.11060">
    <property type="entry name" value="GTPase HflX, N-terminal domain"/>
    <property type="match status" value="1"/>
</dbReference>
<feature type="binding site" evidence="7">
    <location>
        <begin position="375"/>
        <end position="377"/>
    </location>
    <ligand>
        <name>GTP</name>
        <dbReference type="ChEBI" id="CHEBI:37565"/>
    </ligand>
</feature>
<dbReference type="Pfam" id="PF01926">
    <property type="entry name" value="MMR_HSR1"/>
    <property type="match status" value="1"/>
</dbReference>
<dbReference type="Pfam" id="PF13167">
    <property type="entry name" value="GTP-bdg_N"/>
    <property type="match status" value="1"/>
</dbReference>
<feature type="binding site" evidence="7">
    <location>
        <begin position="261"/>
        <end position="264"/>
    </location>
    <ligand>
        <name>GTP</name>
        <dbReference type="ChEBI" id="CHEBI:37565"/>
    </ligand>
</feature>
<evidence type="ECO:0000256" key="8">
    <source>
        <dbReference type="PIRSR" id="PIRSR006809-2"/>
    </source>
</evidence>
<dbReference type="GO" id="GO:0003924">
    <property type="term" value="F:GTPase activity"/>
    <property type="evidence" value="ECO:0007669"/>
    <property type="project" value="UniProtKB-UniRule"/>
</dbReference>
<dbReference type="InterPro" id="IPR027417">
    <property type="entry name" value="P-loop_NTPase"/>
</dbReference>
<feature type="binding site" evidence="7">
    <location>
        <begin position="215"/>
        <end position="222"/>
    </location>
    <ligand>
        <name>GTP</name>
        <dbReference type="ChEBI" id="CHEBI:37565"/>
    </ligand>
</feature>
<accession>A0A2Z3LJN8</accession>
<dbReference type="CDD" id="cd01878">
    <property type="entry name" value="HflX"/>
    <property type="match status" value="1"/>
</dbReference>
<dbReference type="Pfam" id="PF16360">
    <property type="entry name" value="GTP-bdg_M"/>
    <property type="match status" value="1"/>
</dbReference>
<feature type="binding site" evidence="7">
    <location>
        <begin position="240"/>
        <end position="244"/>
    </location>
    <ligand>
        <name>GTP</name>
        <dbReference type="ChEBI" id="CHEBI:37565"/>
    </ligand>
</feature>
<dbReference type="InterPro" id="IPR030394">
    <property type="entry name" value="G_HFLX_dom"/>
</dbReference>
<dbReference type="GO" id="GO:0005525">
    <property type="term" value="F:GTP binding"/>
    <property type="evidence" value="ECO:0007669"/>
    <property type="project" value="UniProtKB-UniRule"/>
</dbReference>
<feature type="binding site" evidence="8">
    <location>
        <position position="222"/>
    </location>
    <ligand>
        <name>Mg(2+)</name>
        <dbReference type="ChEBI" id="CHEBI:18420"/>
    </ligand>
</feature>
<comment type="function">
    <text evidence="6">GTPase that associates with the 50S ribosomal subunit and may have a role during protein synthesis or ribosome biogenesis.</text>
</comment>
<keyword evidence="5 6" id="KW-0342">GTP-binding</keyword>
<dbReference type="InterPro" id="IPR006073">
    <property type="entry name" value="GTP-bd"/>
</dbReference>
<feature type="binding site" evidence="8">
    <location>
        <position position="242"/>
    </location>
    <ligand>
        <name>Mg(2+)</name>
        <dbReference type="ChEBI" id="CHEBI:18420"/>
    </ligand>
</feature>
<dbReference type="Proteomes" id="UP000245872">
    <property type="component" value="Chromosome"/>
</dbReference>
<dbReference type="HAMAP" id="MF_00900">
    <property type="entry name" value="GTPase_HflX"/>
    <property type="match status" value="1"/>
</dbReference>
<comment type="subunit">
    <text evidence="6">Monomer. Associates with the 50S ribosomal subunit.</text>
</comment>
<dbReference type="Gene3D" id="3.40.50.300">
    <property type="entry name" value="P-loop containing nucleotide triphosphate hydrolases"/>
    <property type="match status" value="1"/>
</dbReference>
<dbReference type="EMBL" id="CP029619">
    <property type="protein sequence ID" value="AWN82250.1"/>
    <property type="molecule type" value="Genomic_DNA"/>
</dbReference>
<dbReference type="FunFam" id="3.40.50.11060:FF:000001">
    <property type="entry name" value="GTPase HflX"/>
    <property type="match status" value="1"/>
</dbReference>
<dbReference type="Gene3D" id="6.10.250.2860">
    <property type="match status" value="1"/>
</dbReference>
<feature type="binding site" evidence="7">
    <location>
        <begin position="327"/>
        <end position="330"/>
    </location>
    <ligand>
        <name>GTP</name>
        <dbReference type="ChEBI" id="CHEBI:37565"/>
    </ligand>
</feature>
<evidence type="ECO:0000256" key="1">
    <source>
        <dbReference type="ARBA" id="ARBA00022490"/>
    </source>
</evidence>
<keyword evidence="2 8" id="KW-0479">Metal-binding</keyword>
<keyword evidence="11" id="KW-1185">Reference proteome</keyword>
<dbReference type="InterPro" id="IPR032305">
    <property type="entry name" value="GTP-bd_M"/>
</dbReference>
<evidence type="ECO:0000256" key="7">
    <source>
        <dbReference type="PIRSR" id="PIRSR006809-1"/>
    </source>
</evidence>
<proteinExistence type="inferred from homology"/>
<evidence type="ECO:0000256" key="4">
    <source>
        <dbReference type="ARBA" id="ARBA00022842"/>
    </source>
</evidence>
<reference evidence="10 11" key="1">
    <citation type="submission" date="2018-05" db="EMBL/GenBank/DDBJ databases">
        <title>Candidatus Cardinium hertigii Genome Assembly.</title>
        <authorList>
            <person name="Showmaker K.C."/>
            <person name="Walden K.O."/>
            <person name="Fields C.J."/>
            <person name="Lambert K.N."/>
            <person name="Hudson M.E."/>
        </authorList>
    </citation>
    <scope>NUCLEOTIDE SEQUENCE [LARGE SCALE GENOMIC DNA]</scope>
    <source>
        <strain evidence="11">cHgTN10</strain>
    </source>
</reference>
<dbReference type="GO" id="GO:0046872">
    <property type="term" value="F:metal ion binding"/>
    <property type="evidence" value="ECO:0007669"/>
    <property type="project" value="UniProtKB-KW"/>
</dbReference>
<evidence type="ECO:0000256" key="5">
    <source>
        <dbReference type="ARBA" id="ARBA00023134"/>
    </source>
</evidence>
<dbReference type="PANTHER" id="PTHR10229:SF0">
    <property type="entry name" value="GTP-BINDING PROTEIN 6-RELATED"/>
    <property type="match status" value="1"/>
</dbReference>
<dbReference type="AlphaFoldDB" id="A0A2Z3LJN8"/>
<dbReference type="GO" id="GO:0005737">
    <property type="term" value="C:cytoplasm"/>
    <property type="evidence" value="ECO:0007669"/>
    <property type="project" value="UniProtKB-SubCell"/>
</dbReference>
<protein>
    <recommendedName>
        <fullName evidence="6">GTPase HflX</fullName>
    </recommendedName>
    <alternativeName>
        <fullName evidence="6">GTP-binding protein HflX</fullName>
    </alternativeName>
</protein>
<evidence type="ECO:0000259" key="9">
    <source>
        <dbReference type="PROSITE" id="PS51705"/>
    </source>
</evidence>
<dbReference type="SUPFAM" id="SSF52540">
    <property type="entry name" value="P-loop containing nucleoside triphosphate hydrolases"/>
    <property type="match status" value="1"/>
</dbReference>
<comment type="similarity">
    <text evidence="6">Belongs to the TRAFAC class OBG-HflX-like GTPase superfamily. HflX GTPase family.</text>
</comment>
<evidence type="ECO:0000256" key="2">
    <source>
        <dbReference type="ARBA" id="ARBA00022723"/>
    </source>
</evidence>
<keyword evidence="1 6" id="KW-0963">Cytoplasm</keyword>
<dbReference type="InterPro" id="IPR025121">
    <property type="entry name" value="GTPase_HflX_N"/>
</dbReference>
<dbReference type="PANTHER" id="PTHR10229">
    <property type="entry name" value="GTP-BINDING PROTEIN HFLX"/>
    <property type="match status" value="1"/>
</dbReference>
<name>A0A2Z3LJN8_9BACT</name>
<evidence type="ECO:0000256" key="3">
    <source>
        <dbReference type="ARBA" id="ARBA00022741"/>
    </source>
</evidence>
<dbReference type="GO" id="GO:0043022">
    <property type="term" value="F:ribosome binding"/>
    <property type="evidence" value="ECO:0007669"/>
    <property type="project" value="TreeGrafter"/>
</dbReference>
<dbReference type="KEGG" id="cher:DK880_00953"/>
<dbReference type="NCBIfam" id="TIGR03156">
    <property type="entry name" value="GTP_HflX"/>
    <property type="match status" value="1"/>
</dbReference>
<sequence length="406" mass="44969">MLAHSPHQTKEMANEPAKTAVLIALVTGNQPLAKAEEYLLELASLADTWGLTVVKKFIQKLPHPHNATFVGKGKVAEIAAFIKAEHIGYAIFDDELSFAQVRNLESALSCCILDRNLLILNIFAMRAQTKQAKAQVELAQYQYLLPRLVRMWTHLSSQKGGSAGMRGPGEKELETDKRIIQYKINCLRKKLAHIAQQSITRSKLRSKLIRVALIGYTNVGKSTIMRLLSKASVLADDKPFATVDTTVRKVVLQEHVFLLADTVGFIRKLPHTLIACFKSTLTEIKEADLLLHVVDASYPDFQEQINIVKGTLAEIGAAAIPAMFVFNKIDAIDQPVQNNTHDTVQAMVTPMDVALRALEGQYKDTAAVLPTVFISVLQQWNVAILKEAIAKAVAHVQQNRYVPSSF</sequence>
<dbReference type="InterPro" id="IPR042108">
    <property type="entry name" value="GTPase_HflX_N_sf"/>
</dbReference>
<dbReference type="PRINTS" id="PR00326">
    <property type="entry name" value="GTP1OBG"/>
</dbReference>
<dbReference type="PIRSF" id="PIRSF006809">
    <property type="entry name" value="GTP-binding_hflX_prd"/>
    <property type="match status" value="1"/>
</dbReference>
<dbReference type="InterPro" id="IPR016496">
    <property type="entry name" value="GTPase_HflX"/>
</dbReference>
<keyword evidence="4 8" id="KW-0460">Magnesium</keyword>